<accession>A0ABY6NWD6</accession>
<organism evidence="1 2">
    <name type="scientific">Rhodococcus antarcticus</name>
    <dbReference type="NCBI Taxonomy" id="2987751"/>
    <lineage>
        <taxon>Bacteria</taxon>
        <taxon>Bacillati</taxon>
        <taxon>Actinomycetota</taxon>
        <taxon>Actinomycetes</taxon>
        <taxon>Mycobacteriales</taxon>
        <taxon>Nocardiaceae</taxon>
        <taxon>Rhodococcus</taxon>
    </lineage>
</organism>
<dbReference type="RefSeq" id="WP_265381810.1">
    <property type="nucleotide sequence ID" value="NZ_CP110615.1"/>
</dbReference>
<evidence type="ECO:0000313" key="2">
    <source>
        <dbReference type="Proteomes" id="UP001164965"/>
    </source>
</evidence>
<proteinExistence type="predicted"/>
<dbReference type="Proteomes" id="UP001164965">
    <property type="component" value="Chromosome"/>
</dbReference>
<sequence length="47" mass="4723">MVIARKNVVHVGGPLHAALAIDFSMGALPAVALEDALTDAGPVGREA</sequence>
<dbReference type="EMBL" id="CP110615">
    <property type="protein sequence ID" value="UZJ23702.1"/>
    <property type="molecule type" value="Genomic_DNA"/>
</dbReference>
<name>A0ABY6NWD6_9NOCA</name>
<protein>
    <submittedName>
        <fullName evidence="1">Uncharacterized protein</fullName>
    </submittedName>
</protein>
<keyword evidence="2" id="KW-1185">Reference proteome</keyword>
<gene>
    <name evidence="1" type="ORF">RHODO2019_10830</name>
</gene>
<reference evidence="1" key="1">
    <citation type="submission" date="2022-10" db="EMBL/GenBank/DDBJ databases">
        <title>Rhodococcus sp.75.</title>
        <authorList>
            <person name="Sun M."/>
        </authorList>
    </citation>
    <scope>NUCLEOTIDE SEQUENCE</scope>
    <source>
        <strain evidence="1">75</strain>
    </source>
</reference>
<evidence type="ECO:0000313" key="1">
    <source>
        <dbReference type="EMBL" id="UZJ23702.1"/>
    </source>
</evidence>